<gene>
    <name evidence="1" type="ORF">MILVUS5_LOCUS27540</name>
</gene>
<reference evidence="1" key="1">
    <citation type="submission" date="2023-10" db="EMBL/GenBank/DDBJ databases">
        <authorList>
            <person name="Rodriguez Cubillos JULIANA M."/>
            <person name="De Vega J."/>
        </authorList>
    </citation>
    <scope>NUCLEOTIDE SEQUENCE</scope>
</reference>
<evidence type="ECO:0000313" key="1">
    <source>
        <dbReference type="EMBL" id="CAJ2661903.1"/>
    </source>
</evidence>
<keyword evidence="2" id="KW-1185">Reference proteome</keyword>
<organism evidence="1 2">
    <name type="scientific">Trifolium pratense</name>
    <name type="common">Red clover</name>
    <dbReference type="NCBI Taxonomy" id="57577"/>
    <lineage>
        <taxon>Eukaryota</taxon>
        <taxon>Viridiplantae</taxon>
        <taxon>Streptophyta</taxon>
        <taxon>Embryophyta</taxon>
        <taxon>Tracheophyta</taxon>
        <taxon>Spermatophyta</taxon>
        <taxon>Magnoliopsida</taxon>
        <taxon>eudicotyledons</taxon>
        <taxon>Gunneridae</taxon>
        <taxon>Pentapetalae</taxon>
        <taxon>rosids</taxon>
        <taxon>fabids</taxon>
        <taxon>Fabales</taxon>
        <taxon>Fabaceae</taxon>
        <taxon>Papilionoideae</taxon>
        <taxon>50 kb inversion clade</taxon>
        <taxon>NPAAA clade</taxon>
        <taxon>Hologalegina</taxon>
        <taxon>IRL clade</taxon>
        <taxon>Trifolieae</taxon>
        <taxon>Trifolium</taxon>
    </lineage>
</organism>
<comment type="caution">
    <text evidence="1">The sequence shown here is derived from an EMBL/GenBank/DDBJ whole genome shotgun (WGS) entry which is preliminary data.</text>
</comment>
<name>A0ACB0KXM6_TRIPR</name>
<protein>
    <submittedName>
        <fullName evidence="1">Uncharacterized protein</fullName>
    </submittedName>
</protein>
<dbReference type="EMBL" id="CASHSV030000409">
    <property type="protein sequence ID" value="CAJ2661903.1"/>
    <property type="molecule type" value="Genomic_DNA"/>
</dbReference>
<dbReference type="Proteomes" id="UP001177021">
    <property type="component" value="Unassembled WGS sequence"/>
</dbReference>
<sequence>MVRPTGSDEEPVMEDVWTMKKQLPNFMGTDPVGWIAVAERFFEKNEVPSRDKLQWAFMSMEDKQALMWFYYWCEENPDAYWKTFSMAMIEAFTDDREEIRIKETYRESETILIAERLETTERQINEKEQKMNESRSTFTLEDSTLLTKKQMACDPTMVPPPPPNSVNPLIAISQRGQLPELQDYETVTTVTTQPKSTDVNLFIVVGGVSVTNRVKSWKSEMKVERRRPHSSDLRPPSKPPDVEGETDIELNNHHHGMPRPPSKPPDLNKSVDREREGKLRVEKRRTMRMNMGEPSSKSSEPPYTGDNSIHVRDGIVAEVEKILKKVRAKRTFDELSGSFNLTSQTPAIFCLILEEIPIWAGIKLVGFNESKGTLNKGVGIVDGRNLREKDRGLNWSCCKFGLTVNQMSQAQNNPSMWDRGLERWTVMKNLKLAHFLNDIYALNHVAHKQRDFLREEFVLANSFADDHLHMQMGLISLVQIRRELLTYMDIIVLAASDRFSCLCWSIFAIFLFMNYLEKLREYLLFLEVEEYTRIVIIIHRMMQPSVDRYNNGKEINVCLWSSLVDRNELLTTALIEMLMQSWNLKGIKVGFALGIMHRHAFIQWDPEELNILIATTTNDYCLSDLLIFHGWFNLLFDRGKLDGCKISTLRTRLFEGVGIDRD</sequence>
<proteinExistence type="predicted"/>
<evidence type="ECO:0000313" key="2">
    <source>
        <dbReference type="Proteomes" id="UP001177021"/>
    </source>
</evidence>
<accession>A0ACB0KXM6</accession>